<evidence type="ECO:0000313" key="2">
    <source>
        <dbReference type="EMBL" id="KAK1424673.1"/>
    </source>
</evidence>
<protein>
    <submittedName>
        <fullName evidence="2">Uncharacterized protein</fullName>
    </submittedName>
</protein>
<feature type="region of interest" description="Disordered" evidence="1">
    <location>
        <begin position="29"/>
        <end position="48"/>
    </location>
</feature>
<accession>A0AAD8KNC8</accession>
<evidence type="ECO:0000313" key="3">
    <source>
        <dbReference type="Proteomes" id="UP001229421"/>
    </source>
</evidence>
<feature type="compositionally biased region" description="Low complexity" evidence="1">
    <location>
        <begin position="34"/>
        <end position="44"/>
    </location>
</feature>
<sequence>MREEEDNGSFWLGLFKKLVARSKLARKKLEKSSLETSSSSNKPSRLGSVCKRAEFEPSVDLTEEARDTVEEMLDAEESDEDLSKRKSRSELYLENEVDSRVKEVIDKLKALFEKYSKAFLEARSANCSSTNTSSADSNIHARHDDDFYAFLKS</sequence>
<dbReference type="Proteomes" id="UP001229421">
    <property type="component" value="Unassembled WGS sequence"/>
</dbReference>
<gene>
    <name evidence="2" type="ORF">QVD17_20007</name>
</gene>
<reference evidence="2" key="1">
    <citation type="journal article" date="2023" name="bioRxiv">
        <title>Improved chromosome-level genome assembly for marigold (Tagetes erecta).</title>
        <authorList>
            <person name="Jiang F."/>
            <person name="Yuan L."/>
            <person name="Wang S."/>
            <person name="Wang H."/>
            <person name="Xu D."/>
            <person name="Wang A."/>
            <person name="Fan W."/>
        </authorList>
    </citation>
    <scope>NUCLEOTIDE SEQUENCE</scope>
    <source>
        <strain evidence="2">WSJ</strain>
        <tissue evidence="2">Leaf</tissue>
    </source>
</reference>
<keyword evidence="3" id="KW-1185">Reference proteome</keyword>
<dbReference type="AlphaFoldDB" id="A0AAD8KNC8"/>
<proteinExistence type="predicted"/>
<comment type="caution">
    <text evidence="2">The sequence shown here is derived from an EMBL/GenBank/DDBJ whole genome shotgun (WGS) entry which is preliminary data.</text>
</comment>
<dbReference type="EMBL" id="JAUHHV010000005">
    <property type="protein sequence ID" value="KAK1424673.1"/>
    <property type="molecule type" value="Genomic_DNA"/>
</dbReference>
<organism evidence="2 3">
    <name type="scientific">Tagetes erecta</name>
    <name type="common">African marigold</name>
    <dbReference type="NCBI Taxonomy" id="13708"/>
    <lineage>
        <taxon>Eukaryota</taxon>
        <taxon>Viridiplantae</taxon>
        <taxon>Streptophyta</taxon>
        <taxon>Embryophyta</taxon>
        <taxon>Tracheophyta</taxon>
        <taxon>Spermatophyta</taxon>
        <taxon>Magnoliopsida</taxon>
        <taxon>eudicotyledons</taxon>
        <taxon>Gunneridae</taxon>
        <taxon>Pentapetalae</taxon>
        <taxon>asterids</taxon>
        <taxon>campanulids</taxon>
        <taxon>Asterales</taxon>
        <taxon>Asteraceae</taxon>
        <taxon>Asteroideae</taxon>
        <taxon>Heliantheae alliance</taxon>
        <taxon>Tageteae</taxon>
        <taxon>Tagetes</taxon>
    </lineage>
</organism>
<evidence type="ECO:0000256" key="1">
    <source>
        <dbReference type="SAM" id="MobiDB-lite"/>
    </source>
</evidence>
<name>A0AAD8KNC8_TARER</name>